<gene>
    <name evidence="2" type="ORF">Thpro_020432</name>
</gene>
<evidence type="ECO:0000256" key="1">
    <source>
        <dbReference type="SAM" id="Phobius"/>
    </source>
</evidence>
<comment type="caution">
    <text evidence="2">The sequence shown here is derived from an EMBL/GenBank/DDBJ whole genome shotgun (WGS) entry which is preliminary data.</text>
</comment>
<dbReference type="EMBL" id="JQSG02000001">
    <property type="protein sequence ID" value="OBS10716.1"/>
    <property type="molecule type" value="Genomic_DNA"/>
</dbReference>
<reference evidence="2 3" key="1">
    <citation type="journal article" date="2014" name="Genome Announc.">
        <title>Draft Genome Sequence of the Iron-Oxidizing, Acidophilic, and Halotolerant 'Thiobacillus prosperus' Type Strain DSM 5130.</title>
        <authorList>
            <person name="Ossandon F.J."/>
            <person name="Cardenas J.P."/>
            <person name="Corbett M."/>
            <person name="Quatrini R."/>
            <person name="Holmes D.S."/>
            <person name="Watkin E."/>
        </authorList>
    </citation>
    <scope>NUCLEOTIDE SEQUENCE [LARGE SCALE GENOMIC DNA]</scope>
    <source>
        <strain evidence="2 3">DSM 5130</strain>
    </source>
</reference>
<keyword evidence="3" id="KW-1185">Reference proteome</keyword>
<dbReference type="Proteomes" id="UP000029273">
    <property type="component" value="Unassembled WGS sequence"/>
</dbReference>
<accession>A0A1A6C835</accession>
<evidence type="ECO:0000313" key="3">
    <source>
        <dbReference type="Proteomes" id="UP000029273"/>
    </source>
</evidence>
<name>A0A1A6C835_9GAMM</name>
<keyword evidence="1" id="KW-0812">Transmembrane</keyword>
<evidence type="ECO:0000313" key="2">
    <source>
        <dbReference type="EMBL" id="OBS10716.1"/>
    </source>
</evidence>
<dbReference type="AlphaFoldDB" id="A0A1A6C835"/>
<sequence length="73" mass="8398">MHAPRPGRRRLLRPARIRDSLLGGLVLGNWIVLFDLHQHLLEKFPPAWVWMVLTLDYAVPALLSYFALLALPD</sequence>
<proteinExistence type="predicted"/>
<feature type="transmembrane region" description="Helical" evidence="1">
    <location>
        <begin position="21"/>
        <end position="41"/>
    </location>
</feature>
<protein>
    <submittedName>
        <fullName evidence="2">Uncharacterized protein</fullName>
    </submittedName>
</protein>
<feature type="transmembrane region" description="Helical" evidence="1">
    <location>
        <begin position="47"/>
        <end position="71"/>
    </location>
</feature>
<keyword evidence="1" id="KW-1133">Transmembrane helix</keyword>
<keyword evidence="1" id="KW-0472">Membrane</keyword>
<organism evidence="2 3">
    <name type="scientific">Acidihalobacter prosperus</name>
    <dbReference type="NCBI Taxonomy" id="160660"/>
    <lineage>
        <taxon>Bacteria</taxon>
        <taxon>Pseudomonadati</taxon>
        <taxon>Pseudomonadota</taxon>
        <taxon>Gammaproteobacteria</taxon>
        <taxon>Chromatiales</taxon>
        <taxon>Ectothiorhodospiraceae</taxon>
        <taxon>Acidihalobacter</taxon>
    </lineage>
</organism>